<dbReference type="InterPro" id="IPR015424">
    <property type="entry name" value="PyrdxlP-dep_Trfase"/>
</dbReference>
<dbReference type="AlphaFoldDB" id="A0A0G0ZFT6"/>
<dbReference type="InterPro" id="IPR004839">
    <property type="entry name" value="Aminotransferase_I/II_large"/>
</dbReference>
<dbReference type="EMBL" id="LCDD01000004">
    <property type="protein sequence ID" value="KKS47549.1"/>
    <property type="molecule type" value="Genomic_DNA"/>
</dbReference>
<dbReference type="CDD" id="cd00609">
    <property type="entry name" value="AAT_like"/>
    <property type="match status" value="1"/>
</dbReference>
<evidence type="ECO:0000313" key="7">
    <source>
        <dbReference type="Proteomes" id="UP000034320"/>
    </source>
</evidence>
<dbReference type="PANTHER" id="PTHR42790:SF19">
    <property type="entry name" value="KYNURENINE_ALPHA-AMINOADIPATE AMINOTRANSFERASE, MITOCHONDRIAL"/>
    <property type="match status" value="1"/>
</dbReference>
<comment type="cofactor">
    <cofactor evidence="1">
        <name>pyridoxal 5'-phosphate</name>
        <dbReference type="ChEBI" id="CHEBI:597326"/>
    </cofactor>
</comment>
<accession>A0A0G0ZFT6</accession>
<evidence type="ECO:0000256" key="2">
    <source>
        <dbReference type="ARBA" id="ARBA00022576"/>
    </source>
</evidence>
<comment type="caution">
    <text evidence="6">The sequence shown here is derived from an EMBL/GenBank/DDBJ whole genome shotgun (WGS) entry which is preliminary data.</text>
</comment>
<dbReference type="InterPro" id="IPR015422">
    <property type="entry name" value="PyrdxlP-dep_Trfase_small"/>
</dbReference>
<protein>
    <submittedName>
        <fullName evidence="6">GntR family transcriptional regulator</fullName>
    </submittedName>
</protein>
<organism evidence="6 7">
    <name type="scientific">Candidatus Gottesmanbacteria bacterium GW2011_GWA2_42_18</name>
    <dbReference type="NCBI Taxonomy" id="1618442"/>
    <lineage>
        <taxon>Bacteria</taxon>
        <taxon>Candidatus Gottesmaniibacteriota</taxon>
    </lineage>
</organism>
<dbReference type="InterPro" id="IPR015421">
    <property type="entry name" value="PyrdxlP-dep_Trfase_major"/>
</dbReference>
<dbReference type="PANTHER" id="PTHR42790">
    <property type="entry name" value="AMINOTRANSFERASE"/>
    <property type="match status" value="1"/>
</dbReference>
<evidence type="ECO:0000256" key="1">
    <source>
        <dbReference type="ARBA" id="ARBA00001933"/>
    </source>
</evidence>
<evidence type="ECO:0000256" key="3">
    <source>
        <dbReference type="ARBA" id="ARBA00022679"/>
    </source>
</evidence>
<gene>
    <name evidence="6" type="ORF">UV09_C0004G0038</name>
</gene>
<dbReference type="GO" id="GO:0008483">
    <property type="term" value="F:transaminase activity"/>
    <property type="evidence" value="ECO:0007669"/>
    <property type="project" value="UniProtKB-KW"/>
</dbReference>
<dbReference type="Gene3D" id="3.90.1150.10">
    <property type="entry name" value="Aspartate Aminotransferase, domain 1"/>
    <property type="match status" value="1"/>
</dbReference>
<proteinExistence type="predicted"/>
<keyword evidence="3" id="KW-0808">Transferase</keyword>
<dbReference type="GO" id="GO:0030170">
    <property type="term" value="F:pyridoxal phosphate binding"/>
    <property type="evidence" value="ECO:0007669"/>
    <property type="project" value="InterPro"/>
</dbReference>
<dbReference type="Pfam" id="PF00155">
    <property type="entry name" value="Aminotran_1_2"/>
    <property type="match status" value="1"/>
</dbReference>
<dbReference type="InterPro" id="IPR050859">
    <property type="entry name" value="Class-I_PLP-dep_aminotransf"/>
</dbReference>
<evidence type="ECO:0000256" key="4">
    <source>
        <dbReference type="ARBA" id="ARBA00022898"/>
    </source>
</evidence>
<dbReference type="Gene3D" id="3.40.640.10">
    <property type="entry name" value="Type I PLP-dependent aspartate aminotransferase-like (Major domain)"/>
    <property type="match status" value="1"/>
</dbReference>
<keyword evidence="2" id="KW-0032">Aminotransferase</keyword>
<dbReference type="SUPFAM" id="SSF53383">
    <property type="entry name" value="PLP-dependent transferases"/>
    <property type="match status" value="1"/>
</dbReference>
<evidence type="ECO:0000259" key="5">
    <source>
        <dbReference type="Pfam" id="PF00155"/>
    </source>
</evidence>
<evidence type="ECO:0000313" key="6">
    <source>
        <dbReference type="EMBL" id="KKS47549.1"/>
    </source>
</evidence>
<reference evidence="6 7" key="1">
    <citation type="journal article" date="2015" name="Nature">
        <title>rRNA introns, odd ribosomes, and small enigmatic genomes across a large radiation of phyla.</title>
        <authorList>
            <person name="Brown C.T."/>
            <person name="Hug L.A."/>
            <person name="Thomas B.C."/>
            <person name="Sharon I."/>
            <person name="Castelle C.J."/>
            <person name="Singh A."/>
            <person name="Wilkins M.J."/>
            <person name="Williams K.H."/>
            <person name="Banfield J.F."/>
        </authorList>
    </citation>
    <scope>NUCLEOTIDE SEQUENCE [LARGE SCALE GENOMIC DNA]</scope>
</reference>
<keyword evidence="4" id="KW-0663">Pyridoxal phosphate</keyword>
<dbReference type="Proteomes" id="UP000034320">
    <property type="component" value="Unassembled WGS sequence"/>
</dbReference>
<feature type="domain" description="Aminotransferase class I/classII large" evidence="5">
    <location>
        <begin position="103"/>
        <end position="404"/>
    </location>
</feature>
<name>A0A0G0ZFT6_9BACT</name>
<dbReference type="GO" id="GO:1901605">
    <property type="term" value="P:alpha-amino acid metabolic process"/>
    <property type="evidence" value="ECO:0007669"/>
    <property type="project" value="TreeGrafter"/>
</dbReference>
<sequence>MANGPERETVLPVHLQPLTLTPTTIYRAVDLNIQTELKPRYSQPPNLLSLIGLVSEMKRQGIEVDTIAGGLPPEAPLDYLWREHFTITPFFLREEYKAFHGLQYAGAEGNFELRTWVAEDISKLSGKTVTEKNILTLPGSQYGLATSLVTLCESGKKVALTSTPTYSAFMQAAEYNNHIPVIAVESDEHGMLPDKLEETITTLLEKGYDIGLTYEMVYKNPSGGVLTDERGKKLNGICKSYGIPLLLDYAYYKLSKSDNPPNIDYLDKNIILVFTASKLYAPAERVAWATILGDDLYKKLKSKKEADMIMTPARTELEFFDFAQTELENKTPSLVERYNEGIDKAMEAINQHEDIFRAIKPEAGMFVWVEVPPGLSTYANLGRILQEQKIAYAPGAWFQPRQIRILDGSLVGIQPVDNFFRGCAVTEEPEKIFGIFNRLAGIFREIAKEQNIKLFDIETKSQDVNSNFIFQAN</sequence>